<dbReference type="InterPro" id="IPR013120">
    <property type="entry name" value="FAR_NAD-bd"/>
</dbReference>
<evidence type="ECO:0000256" key="2">
    <source>
        <dbReference type="ARBA" id="ARBA00022450"/>
    </source>
</evidence>
<name>A0ABU5H271_9BACT</name>
<evidence type="ECO:0000256" key="1">
    <source>
        <dbReference type="ARBA" id="ARBA00006432"/>
    </source>
</evidence>
<dbReference type="PROSITE" id="PS00455">
    <property type="entry name" value="AMP_BINDING"/>
    <property type="match status" value="1"/>
</dbReference>
<keyword evidence="6" id="KW-0443">Lipid metabolism</keyword>
<protein>
    <submittedName>
        <fullName evidence="8">Thioester reductase domain-containing protein</fullName>
    </submittedName>
</protein>
<dbReference type="InterPro" id="IPR040097">
    <property type="entry name" value="FAAL/FAAC"/>
</dbReference>
<keyword evidence="5" id="KW-0276">Fatty acid metabolism</keyword>
<dbReference type="Pfam" id="PF02958">
    <property type="entry name" value="EcKL"/>
    <property type="match status" value="1"/>
</dbReference>
<reference evidence="8 9" key="1">
    <citation type="submission" date="2023-12" db="EMBL/GenBank/DDBJ databases">
        <title>the genome sequence of Hyalangium sp. s54d21.</title>
        <authorList>
            <person name="Zhang X."/>
        </authorList>
    </citation>
    <scope>NUCLEOTIDE SEQUENCE [LARGE SCALE GENOMIC DNA]</scope>
    <source>
        <strain evidence="9">s54d21</strain>
    </source>
</reference>
<accession>A0ABU5H271</accession>
<dbReference type="Gene3D" id="3.40.50.12780">
    <property type="entry name" value="N-terminal domain of ligase-like"/>
    <property type="match status" value="1"/>
</dbReference>
<dbReference type="PANTHER" id="PTHR22754">
    <property type="entry name" value="DISCO-INTERACTING PROTEIN 2 DIP2 -RELATED"/>
    <property type="match status" value="1"/>
</dbReference>
<dbReference type="PANTHER" id="PTHR22754:SF32">
    <property type="entry name" value="DISCO-INTERACTING PROTEIN 2"/>
    <property type="match status" value="1"/>
</dbReference>
<dbReference type="SUPFAM" id="SSF56112">
    <property type="entry name" value="Protein kinase-like (PK-like)"/>
    <property type="match status" value="1"/>
</dbReference>
<dbReference type="InterPro" id="IPR045851">
    <property type="entry name" value="AMP-bd_C_sf"/>
</dbReference>
<evidence type="ECO:0000256" key="6">
    <source>
        <dbReference type="ARBA" id="ARBA00023098"/>
    </source>
</evidence>
<dbReference type="NCBIfam" id="TIGR01746">
    <property type="entry name" value="Thioester-redct"/>
    <property type="match status" value="1"/>
</dbReference>
<dbReference type="InterPro" id="IPR036736">
    <property type="entry name" value="ACP-like_sf"/>
</dbReference>
<dbReference type="EMBL" id="JAXIVS010000004">
    <property type="protein sequence ID" value="MDY7227214.1"/>
    <property type="molecule type" value="Genomic_DNA"/>
</dbReference>
<dbReference type="InterPro" id="IPR036291">
    <property type="entry name" value="NAD(P)-bd_dom_sf"/>
</dbReference>
<dbReference type="InterPro" id="IPR004119">
    <property type="entry name" value="EcKL"/>
</dbReference>
<dbReference type="Pfam" id="PF07993">
    <property type="entry name" value="NAD_binding_4"/>
    <property type="match status" value="1"/>
</dbReference>
<evidence type="ECO:0000256" key="4">
    <source>
        <dbReference type="ARBA" id="ARBA00022598"/>
    </source>
</evidence>
<comment type="caution">
    <text evidence="8">The sequence shown here is derived from an EMBL/GenBank/DDBJ whole genome shotgun (WGS) entry which is preliminary data.</text>
</comment>
<dbReference type="InterPro" id="IPR020845">
    <property type="entry name" value="AMP-binding_CS"/>
</dbReference>
<gene>
    <name evidence="8" type="ORF">SYV04_12460</name>
</gene>
<comment type="similarity">
    <text evidence="1">Belongs to the ATP-dependent AMP-binding enzyme family.</text>
</comment>
<dbReference type="InterPro" id="IPR042099">
    <property type="entry name" value="ANL_N_sf"/>
</dbReference>
<dbReference type="Pfam" id="PF00501">
    <property type="entry name" value="AMP-binding"/>
    <property type="match status" value="1"/>
</dbReference>
<dbReference type="InterPro" id="IPR010080">
    <property type="entry name" value="Thioester_reductase-like_dom"/>
</dbReference>
<evidence type="ECO:0000313" key="8">
    <source>
        <dbReference type="EMBL" id="MDY7227214.1"/>
    </source>
</evidence>
<dbReference type="Pfam" id="PF00550">
    <property type="entry name" value="PP-binding"/>
    <property type="match status" value="1"/>
</dbReference>
<evidence type="ECO:0000256" key="3">
    <source>
        <dbReference type="ARBA" id="ARBA00022553"/>
    </source>
</evidence>
<dbReference type="InterPro" id="IPR009081">
    <property type="entry name" value="PP-bd_ACP"/>
</dbReference>
<dbReference type="PROSITE" id="PS50075">
    <property type="entry name" value="CARRIER"/>
    <property type="match status" value="1"/>
</dbReference>
<organism evidence="8 9">
    <name type="scientific">Hyalangium rubrum</name>
    <dbReference type="NCBI Taxonomy" id="3103134"/>
    <lineage>
        <taxon>Bacteria</taxon>
        <taxon>Pseudomonadati</taxon>
        <taxon>Myxococcota</taxon>
        <taxon>Myxococcia</taxon>
        <taxon>Myxococcales</taxon>
        <taxon>Cystobacterineae</taxon>
        <taxon>Archangiaceae</taxon>
        <taxon>Hyalangium</taxon>
    </lineage>
</organism>
<dbReference type="InterPro" id="IPR011009">
    <property type="entry name" value="Kinase-like_dom_sf"/>
</dbReference>
<feature type="domain" description="Carrier" evidence="7">
    <location>
        <begin position="589"/>
        <end position="663"/>
    </location>
</feature>
<dbReference type="InterPro" id="IPR025110">
    <property type="entry name" value="AMP-bd_C"/>
</dbReference>
<dbReference type="SUPFAM" id="SSF51735">
    <property type="entry name" value="NAD(P)-binding Rossmann-fold domains"/>
    <property type="match status" value="1"/>
</dbReference>
<dbReference type="SUPFAM" id="SSF47336">
    <property type="entry name" value="ACP-like"/>
    <property type="match status" value="1"/>
</dbReference>
<keyword evidence="2" id="KW-0596">Phosphopantetheine</keyword>
<proteinExistence type="inferred from homology"/>
<dbReference type="Gene3D" id="3.90.1200.10">
    <property type="match status" value="1"/>
</dbReference>
<dbReference type="Gene3D" id="3.30.300.30">
    <property type="match status" value="1"/>
</dbReference>
<dbReference type="RefSeq" id="WP_321545944.1">
    <property type="nucleotide sequence ID" value="NZ_JAXIVS010000004.1"/>
</dbReference>
<dbReference type="CDD" id="cd05235">
    <property type="entry name" value="SDR_e1"/>
    <property type="match status" value="1"/>
</dbReference>
<dbReference type="InterPro" id="IPR020806">
    <property type="entry name" value="PKS_PP-bd"/>
</dbReference>
<dbReference type="SMART" id="SM00823">
    <property type="entry name" value="PKS_PP"/>
    <property type="match status" value="1"/>
</dbReference>
<keyword evidence="4" id="KW-0436">Ligase</keyword>
<dbReference type="Pfam" id="PF23024">
    <property type="entry name" value="AMP-dom_DIP2-like"/>
    <property type="match status" value="1"/>
</dbReference>
<dbReference type="Gene3D" id="1.10.1200.10">
    <property type="entry name" value="ACP-like"/>
    <property type="match status" value="1"/>
</dbReference>
<dbReference type="InterPro" id="IPR000873">
    <property type="entry name" value="AMP-dep_synth/lig_dom"/>
</dbReference>
<evidence type="ECO:0000256" key="5">
    <source>
        <dbReference type="ARBA" id="ARBA00022832"/>
    </source>
</evidence>
<sequence length="1475" mass="163174">MTPPPRTLGELLRQRAERTPDARAYTFLADGETETESLTYAELDQQASAIAARIHALGGAGERALLLYPPGLDFIAAFFGCLYADTVAVPVFPPAPSGDDRGLARLRGIAQNARLRLLLTTEAITEMAEALLPGAPELAQVQWLATDAVAREEAGRLSPSVREGLAFLQYTSGSTSSPKGVRVSHANLLHNLEYGNAIEQNDASSVSVSWLPVYHDMGLIEGTLLPLFGGYPAYLMPPGAFLQRPTRWLEALSRYGATNSGGPNFAYELCLRKVSPEQRERLDLSRWRVAYNGAEPVRRETLERFVQTFTPQGLRWKSILPVYGLAEATLVVTGSRRGTTPSFRDVDAATLRAGEAIEPLTPDTPTTSLVGCGESRHGVEVLIVAPQTRTRREERQVGEIWIAGPSVAEGYWDNTEATARTFGARLADGAGPYLRTGDLGFLREGELFVTGRIKDVLILRGKNHYPQDLERTVEQVHPALRPGCIAAFSIEHGGEERAVVLAEVEPRKLLEPESLPSLLRAIRTEVAARHGIALHAVSLVPPKTLPKTSSGKLQRFACREAFLEGSMSELARDVTAQPAPSPTVAPEAEPVLAMLLEYVALQIGVPADSVDPQLPLTRSGLDSLGLMGLLEVVSREAGRELRLEELLEHPHLESLARLATGERSEAPAADRLEVMLADAVLPPEIAPADAAPPRSGPPRDVLLTGATGFLGAQLLRDLLVRTSARVHCLVRAAGGLSSRARLRAALQARGLWEDSFEARLTVVEGDLGLPLLGLDEALFDALARSTDAVIHSAAAVNWVFPYSALREQNVVGTRTLLALASLHRRKPFHFVSSQLVCHSSLRAPRQVLELEDMLPELPGLHLGYAQTKCVAEHLARAAANRGLPVRIYRPPFLFGSSATGHCATDDFLAALIKGCVQMGSAPDMDWELDCCPVDFVSRMILEVASREPSGFAVLHPVPPRARHWRECVLWMSLLGYPVHLTPYGEWLRQLQREAAHPEHALHYLRSFFLRRRKEAGGLTLPELYETGRRNRITSRLTRQELAGWDVPCPPLDAHLLDRYFASFIEQGHLPAVPRHRQGERHEARTRVEPALLERALRQVSAKARLLEAHRMERLGEHGITTELTAWRHSRGLGLFRYQLQHEAGVLPVVVKVKPSDEEVLDVATRVAHQCHPQLGQAFARFPRLLGFTGTHVRELELYAQKDPRFTRHAPACLAAHRDDEARRWLLVLEDLQPLELLDSADTEGAWSRPHLEAAVRGAASLHAIGLGSNDWTGLTLPPPVTTADMVSAGELWRALESHSRECFAQAGGGELPALHRQLVEELGRWWEPLERLPRTLIHNDFNPRNLALRQDAEGLRLCAYDWELATLGLPQHDLAELLCFTLTERTSTDEVEHYLELHRATLERESGRPMDPAAWELGFRASLGDLLVNRLAAYTVAHRFRRQRFLERVLKTWRRLHELFPLVTLEQRARRATGS</sequence>
<keyword evidence="9" id="KW-1185">Reference proteome</keyword>
<keyword evidence="3" id="KW-0597">Phosphoprotein</keyword>
<evidence type="ECO:0000259" key="7">
    <source>
        <dbReference type="PROSITE" id="PS50075"/>
    </source>
</evidence>
<dbReference type="Proteomes" id="UP001291309">
    <property type="component" value="Unassembled WGS sequence"/>
</dbReference>
<dbReference type="CDD" id="cd05931">
    <property type="entry name" value="FAAL"/>
    <property type="match status" value="1"/>
</dbReference>
<dbReference type="SUPFAM" id="SSF56801">
    <property type="entry name" value="Acetyl-CoA synthetase-like"/>
    <property type="match status" value="1"/>
</dbReference>
<dbReference type="Gene3D" id="3.40.50.720">
    <property type="entry name" value="NAD(P)-binding Rossmann-like Domain"/>
    <property type="match status" value="1"/>
</dbReference>
<evidence type="ECO:0000313" key="9">
    <source>
        <dbReference type="Proteomes" id="UP001291309"/>
    </source>
</evidence>